<evidence type="ECO:0000313" key="1">
    <source>
        <dbReference type="EMBL" id="WFL78348.1"/>
    </source>
</evidence>
<accession>A0ABY8FWL3</accession>
<dbReference type="RefSeq" id="WP_278017038.1">
    <property type="nucleotide sequence ID" value="NZ_CP121106.1"/>
</dbReference>
<proteinExistence type="predicted"/>
<evidence type="ECO:0000313" key="2">
    <source>
        <dbReference type="Proteomes" id="UP001215827"/>
    </source>
</evidence>
<sequence>MIPAGYLLKRTTPPPGWLTPSTSNISEVCSVSNCVNDNVIELIDSWKFNRFGLANSKEVILELAREAAVDFSHTTLFFYAGYERELETDGWEFDPARWRALTSSEVSNVKDKVTVPEESDRPVTLGYDVVAYGDFPDHSPLSCNSMATELSVNEFCLFDHFDTAKGAIDAGKFGGGCEDGIYRIMSVSRLDSWQG</sequence>
<dbReference type="Proteomes" id="UP001215827">
    <property type="component" value="Chromosome"/>
</dbReference>
<protein>
    <submittedName>
        <fullName evidence="1">Uncharacterized protein</fullName>
    </submittedName>
</protein>
<gene>
    <name evidence="1" type="ORF">P7228_04595</name>
</gene>
<dbReference type="EMBL" id="CP121106">
    <property type="protein sequence ID" value="WFL78348.1"/>
    <property type="molecule type" value="Genomic_DNA"/>
</dbReference>
<organism evidence="1 2">
    <name type="scientific">Altererythrobacter arenosus</name>
    <dbReference type="NCBI Taxonomy" id="3032592"/>
    <lineage>
        <taxon>Bacteria</taxon>
        <taxon>Pseudomonadati</taxon>
        <taxon>Pseudomonadota</taxon>
        <taxon>Alphaproteobacteria</taxon>
        <taxon>Sphingomonadales</taxon>
        <taxon>Erythrobacteraceae</taxon>
        <taxon>Altererythrobacter</taxon>
    </lineage>
</organism>
<reference evidence="1 2" key="1">
    <citation type="submission" date="2023-03" db="EMBL/GenBank/DDBJ databases">
        <title>Altererythrobacter sp. CAU 1644 isolated from sand.</title>
        <authorList>
            <person name="Kim W."/>
        </authorList>
    </citation>
    <scope>NUCLEOTIDE SEQUENCE [LARGE SCALE GENOMIC DNA]</scope>
    <source>
        <strain evidence="1 2">CAU 1644</strain>
    </source>
</reference>
<keyword evidence="2" id="KW-1185">Reference proteome</keyword>
<name>A0ABY8FWL3_9SPHN</name>